<dbReference type="Proteomes" id="UP000009007">
    <property type="component" value="Chromosome I"/>
</dbReference>
<sequence length="258" mass="29178">MKVLFVGVFHVWEISSYMVSVTYRGQQPRTNLTESVDASGVTTSFLAVLEVGMRNILRFQGKSVPLTVGIAISNLFRALDEKRFTEASMTKCPRCQGGSLVKTVFGTFKCPQCLYEEGKFDPPMPVRKNSDVNSKLRKKDSPPPTCFNAHQYLEDCREKEERRAQQRAEKKKRRAQDISDPLLYFTQNDVTEDITKLADIISSPATRRPARLAAIQALGRWGDPGVLELLTPLIDHQDMDIRRYAREAIESIGLRHGV</sequence>
<gene>
    <name evidence="2" type="ordered locus">BN140_1982</name>
</gene>
<dbReference type="KEGG" id="mbg:BN140_1982"/>
<dbReference type="AlphaFoldDB" id="I7L0K3"/>
<organism evidence="2 3">
    <name type="scientific">Methanoculleus bourgensis (strain ATCC 43281 / DSM 3045 / OCM 15 / MS2)</name>
    <name type="common">Methanogenium bourgense</name>
    <dbReference type="NCBI Taxonomy" id="1201294"/>
    <lineage>
        <taxon>Archaea</taxon>
        <taxon>Methanobacteriati</taxon>
        <taxon>Methanobacteriota</taxon>
        <taxon>Stenosarchaea group</taxon>
        <taxon>Methanomicrobia</taxon>
        <taxon>Methanomicrobiales</taxon>
        <taxon>Methanomicrobiaceae</taxon>
        <taxon>Methanoculleus</taxon>
    </lineage>
</organism>
<dbReference type="PATRIC" id="fig|1201294.9.peg.2178"/>
<name>I7L0K3_METBM</name>
<evidence type="ECO:0008006" key="4">
    <source>
        <dbReference type="Google" id="ProtNLM"/>
    </source>
</evidence>
<dbReference type="SUPFAM" id="SSF48371">
    <property type="entry name" value="ARM repeat"/>
    <property type="match status" value="1"/>
</dbReference>
<dbReference type="STRING" id="1201294.BN140_1982"/>
<dbReference type="InterPro" id="IPR011989">
    <property type="entry name" value="ARM-like"/>
</dbReference>
<evidence type="ECO:0000256" key="1">
    <source>
        <dbReference type="SAM" id="Coils"/>
    </source>
</evidence>
<dbReference type="Gene3D" id="1.25.10.10">
    <property type="entry name" value="Leucine-rich Repeat Variant"/>
    <property type="match status" value="1"/>
</dbReference>
<dbReference type="BioCyc" id="MBOU1201294:BN140_RS09900-MONOMER"/>
<evidence type="ECO:0000313" key="2">
    <source>
        <dbReference type="EMBL" id="CCJ36905.1"/>
    </source>
</evidence>
<protein>
    <recommendedName>
        <fullName evidence="4">HEAT repeat domain-containing protein</fullName>
    </recommendedName>
</protein>
<evidence type="ECO:0000313" key="3">
    <source>
        <dbReference type="Proteomes" id="UP000009007"/>
    </source>
</evidence>
<keyword evidence="1" id="KW-0175">Coiled coil</keyword>
<feature type="coiled-coil region" evidence="1">
    <location>
        <begin position="149"/>
        <end position="176"/>
    </location>
</feature>
<proteinExistence type="predicted"/>
<dbReference type="EMBL" id="HE964772">
    <property type="protein sequence ID" value="CCJ36905.1"/>
    <property type="molecule type" value="Genomic_DNA"/>
</dbReference>
<dbReference type="InterPro" id="IPR016024">
    <property type="entry name" value="ARM-type_fold"/>
</dbReference>
<accession>I7L0K3</accession>
<reference evidence="3" key="1">
    <citation type="journal article" date="2012" name="J. Bacteriol.">
        <title>Complete genome sequence of the hydrogenotrophic, methanogenic archaeon Methanoculleus bourgensis strain MS2T, isolated from a sewage sludge digester.</title>
        <authorList>
            <person name="Maus I."/>
            <person name="Wibberg D."/>
            <person name="Stantscheff R."/>
            <person name="Eikmeyer F.G."/>
            <person name="Seffner A."/>
            <person name="Boelter J."/>
            <person name="Szczepanowski R."/>
            <person name="Blom J."/>
            <person name="Jaenicke S."/>
            <person name="Konig H."/>
            <person name="Puhler A."/>
            <person name="Schluter A."/>
        </authorList>
    </citation>
    <scope>NUCLEOTIDE SEQUENCE [LARGE SCALE GENOMIC DNA]</scope>
    <source>
        <strain evidence="3">ATCC 43281 / DSM 3045 / OCM 15 / MS2</strain>
    </source>
</reference>
<keyword evidence="3" id="KW-1185">Reference proteome</keyword>
<dbReference type="HOGENOM" id="CLU_1076096_0_0_2"/>